<comment type="subcellular location">
    <subcellularLocation>
        <location evidence="1">Nucleus</location>
    </subcellularLocation>
</comment>
<evidence type="ECO:0000256" key="1">
    <source>
        <dbReference type="ARBA" id="ARBA00004123"/>
    </source>
</evidence>
<dbReference type="PROSITE" id="PS51369">
    <property type="entry name" value="TCP"/>
    <property type="match status" value="1"/>
</dbReference>
<feature type="compositionally biased region" description="Basic and acidic residues" evidence="6">
    <location>
        <begin position="314"/>
        <end position="324"/>
    </location>
</feature>
<keyword evidence="2" id="KW-0805">Transcription regulation</keyword>
<keyword evidence="9" id="KW-1185">Reference proteome</keyword>
<evidence type="ECO:0000313" key="8">
    <source>
        <dbReference type="EMBL" id="KAL2559554.1"/>
    </source>
</evidence>
<dbReference type="GO" id="GO:0003677">
    <property type="term" value="F:DNA binding"/>
    <property type="evidence" value="ECO:0007669"/>
    <property type="project" value="UniProtKB-KW"/>
</dbReference>
<dbReference type="EMBL" id="JBFOLJ010000001">
    <property type="protein sequence ID" value="KAL2559554.1"/>
    <property type="molecule type" value="Genomic_DNA"/>
</dbReference>
<feature type="region of interest" description="Disordered" evidence="6">
    <location>
        <begin position="300"/>
        <end position="326"/>
    </location>
</feature>
<name>A0ABD1XC58_9LAMI</name>
<feature type="compositionally biased region" description="Polar residues" evidence="6">
    <location>
        <begin position="301"/>
        <end position="313"/>
    </location>
</feature>
<feature type="compositionally biased region" description="Polar residues" evidence="6">
    <location>
        <begin position="31"/>
        <end position="41"/>
    </location>
</feature>
<proteinExistence type="predicted"/>
<keyword evidence="4" id="KW-0804">Transcription</keyword>
<reference evidence="9" key="1">
    <citation type="submission" date="2024-07" db="EMBL/GenBank/DDBJ databases">
        <title>Two chromosome-level genome assemblies of Korean endemic species Abeliophyllum distichum and Forsythia ovata (Oleaceae).</title>
        <authorList>
            <person name="Jang H."/>
        </authorList>
    </citation>
    <scope>NUCLEOTIDE SEQUENCE [LARGE SCALE GENOMIC DNA]</scope>
</reference>
<evidence type="ECO:0000256" key="3">
    <source>
        <dbReference type="ARBA" id="ARBA00023125"/>
    </source>
</evidence>
<keyword evidence="3" id="KW-0238">DNA-binding</keyword>
<dbReference type="InterPro" id="IPR017887">
    <property type="entry name" value="TF_TCP_subgr"/>
</dbReference>
<protein>
    <submittedName>
        <fullName evidence="8">Transcription factor TCP15-like</fullName>
    </submittedName>
</protein>
<comment type="caution">
    <text evidence="8">The sequence shown here is derived from an EMBL/GenBank/DDBJ whole genome shotgun (WGS) entry which is preliminary data.</text>
</comment>
<evidence type="ECO:0000256" key="6">
    <source>
        <dbReference type="SAM" id="MobiDB-lite"/>
    </source>
</evidence>
<dbReference type="PANTHER" id="PTHR31072:SF170">
    <property type="entry name" value="TRANSCRIPTION FACTOR TCP15-RELATED"/>
    <property type="match status" value="1"/>
</dbReference>
<feature type="region of interest" description="Disordered" evidence="6">
    <location>
        <begin position="25"/>
        <end position="65"/>
    </location>
</feature>
<evidence type="ECO:0000256" key="5">
    <source>
        <dbReference type="ARBA" id="ARBA00023242"/>
    </source>
</evidence>
<dbReference type="AlphaFoldDB" id="A0ABD1XC58"/>
<dbReference type="GO" id="GO:0005634">
    <property type="term" value="C:nucleus"/>
    <property type="evidence" value="ECO:0007669"/>
    <property type="project" value="UniProtKB-SubCell"/>
</dbReference>
<sequence>MDADIGNVNSVRRPNFPLQLLEKREEEELACSSSKRAGSEQQPKKPPPKRTTTKDRHTKVEGRGRRIRMPATCAARVFQLTKELGHKSDGETIEWLLQQAEPAVIAATGTGTIPANFTSLNISVRSSGSSMSAPLRNSFFNQNFAASSQLRSIEESQRRFLFPEIGLSSENDTTVGETSMGRRRRPEEDLSPILQTQMGCHNYMLQSSTGSIPATQGQNIPATALLMLTNSNNQVMSSTTGNSLWPLGSSMPSGGLHFMNFPPPMALLPGQQLGVSGGGGAVVDGHLGMLAALNAFRPIPGTQSSDAHSSNPDHPNHRADDHHNGGRLWRQVKRTPEAAAAKFLAEEEAAPSLSEVHTLEQELILTPEEQCTKVHSLFFRLLEHRRHTLDLQSNTSSDTNFIGIIIGTICGKLEQKFMARPELEVGMCQHHVNHPGRITIRNSTNTLTTQLRD</sequence>
<evidence type="ECO:0000256" key="4">
    <source>
        <dbReference type="ARBA" id="ARBA00023163"/>
    </source>
</evidence>
<evidence type="ECO:0000313" key="9">
    <source>
        <dbReference type="Proteomes" id="UP001604277"/>
    </source>
</evidence>
<dbReference type="PANTHER" id="PTHR31072">
    <property type="entry name" value="TRANSCRIPTION FACTOR TCP4-RELATED"/>
    <property type="match status" value="1"/>
</dbReference>
<evidence type="ECO:0000256" key="2">
    <source>
        <dbReference type="ARBA" id="ARBA00023015"/>
    </source>
</evidence>
<accession>A0ABD1XC58</accession>
<feature type="compositionally biased region" description="Basic and acidic residues" evidence="6">
    <location>
        <begin position="52"/>
        <end position="64"/>
    </location>
</feature>
<gene>
    <name evidence="8" type="ORF">Fot_04293</name>
</gene>
<keyword evidence="5" id="KW-0539">Nucleus</keyword>
<dbReference type="Proteomes" id="UP001604277">
    <property type="component" value="Unassembled WGS sequence"/>
</dbReference>
<dbReference type="Pfam" id="PF03634">
    <property type="entry name" value="TCP"/>
    <property type="match status" value="1"/>
</dbReference>
<evidence type="ECO:0000259" key="7">
    <source>
        <dbReference type="PROSITE" id="PS51369"/>
    </source>
</evidence>
<feature type="domain" description="TCP" evidence="7">
    <location>
        <begin position="53"/>
        <end position="107"/>
    </location>
</feature>
<organism evidence="8 9">
    <name type="scientific">Forsythia ovata</name>
    <dbReference type="NCBI Taxonomy" id="205694"/>
    <lineage>
        <taxon>Eukaryota</taxon>
        <taxon>Viridiplantae</taxon>
        <taxon>Streptophyta</taxon>
        <taxon>Embryophyta</taxon>
        <taxon>Tracheophyta</taxon>
        <taxon>Spermatophyta</taxon>
        <taxon>Magnoliopsida</taxon>
        <taxon>eudicotyledons</taxon>
        <taxon>Gunneridae</taxon>
        <taxon>Pentapetalae</taxon>
        <taxon>asterids</taxon>
        <taxon>lamiids</taxon>
        <taxon>Lamiales</taxon>
        <taxon>Oleaceae</taxon>
        <taxon>Forsythieae</taxon>
        <taxon>Forsythia</taxon>
    </lineage>
</organism>
<dbReference type="InterPro" id="IPR005333">
    <property type="entry name" value="Transcription_factor_TCP"/>
</dbReference>